<dbReference type="Proteomes" id="UP000250088">
    <property type="component" value="Chromosome"/>
</dbReference>
<dbReference type="NCBIfam" id="TIGR00317">
    <property type="entry name" value="cobS"/>
    <property type="match status" value="1"/>
</dbReference>
<dbReference type="GO" id="GO:0008818">
    <property type="term" value="F:cobalamin 5'-phosphate synthase activity"/>
    <property type="evidence" value="ECO:0007669"/>
    <property type="project" value="UniProtKB-UniRule"/>
</dbReference>
<reference evidence="21" key="1">
    <citation type="submission" date="2017-02" db="EMBL/GenBank/DDBJ databases">
        <title>Natronthermophilus aegyptiacus gen. nov.,sp. nov., an aerobic, extremely halophilic alkalithermophilic archaeon isolated from the athalassohaline Wadi An Natrun, Egypt.</title>
        <authorList>
            <person name="Zhao B."/>
        </authorList>
    </citation>
    <scope>NUCLEOTIDE SEQUENCE [LARGE SCALE GENOMIC DNA]</scope>
    <source>
        <strain evidence="21">JW/NM-HA 15</strain>
    </source>
</reference>
<comment type="cofactor">
    <cofactor evidence="1 19">
        <name>Mg(2+)</name>
        <dbReference type="ChEBI" id="CHEBI:18420"/>
    </cofactor>
</comment>
<evidence type="ECO:0000256" key="18">
    <source>
        <dbReference type="ARBA" id="ARBA00049504"/>
    </source>
</evidence>
<evidence type="ECO:0000256" key="6">
    <source>
        <dbReference type="ARBA" id="ARBA00015850"/>
    </source>
</evidence>
<organism evidence="20 21">
    <name type="scientific">Natrarchaeobaculum aegyptiacum</name>
    <dbReference type="NCBI Taxonomy" id="745377"/>
    <lineage>
        <taxon>Archaea</taxon>
        <taxon>Methanobacteriati</taxon>
        <taxon>Methanobacteriota</taxon>
        <taxon>Stenosarchaea group</taxon>
        <taxon>Halobacteria</taxon>
        <taxon>Halobacteriales</taxon>
        <taxon>Natrialbaceae</taxon>
        <taxon>Natrarchaeobaculum</taxon>
    </lineage>
</organism>
<evidence type="ECO:0000256" key="5">
    <source>
        <dbReference type="ARBA" id="ARBA00013200"/>
    </source>
</evidence>
<accession>A0A2Z2HQD0</accession>
<keyword evidence="9 19" id="KW-0808">Transferase</keyword>
<feature type="transmembrane region" description="Helical" evidence="19">
    <location>
        <begin position="199"/>
        <end position="218"/>
    </location>
</feature>
<evidence type="ECO:0000256" key="14">
    <source>
        <dbReference type="ARBA" id="ARBA00025228"/>
    </source>
</evidence>
<evidence type="ECO:0000256" key="9">
    <source>
        <dbReference type="ARBA" id="ARBA00022679"/>
    </source>
</evidence>
<comment type="subcellular location">
    <subcellularLocation>
        <location evidence="2 19">Cell membrane</location>
        <topology evidence="2 19">Multi-pass membrane protein</topology>
    </subcellularLocation>
</comment>
<dbReference type="GeneID" id="32893049"/>
<comment type="function">
    <text evidence="14 19">Joins adenosylcobinamide-GDP and alpha-ribazole to generate adenosylcobalamin (Ado-cobalamin). Also synthesizes adenosylcobalamin 5'-phosphate from adenosylcobinamide-GDP and alpha-ribazole 5'-phosphate.</text>
</comment>
<keyword evidence="8 19" id="KW-0169">Cobalamin biosynthesis</keyword>
<comment type="pathway">
    <text evidence="3 19">Cofactor biosynthesis; adenosylcobalamin biosynthesis; adenosylcobalamin from cob(II)yrinate a,c-diamide: step 7/7.</text>
</comment>
<evidence type="ECO:0000256" key="11">
    <source>
        <dbReference type="ARBA" id="ARBA00022842"/>
    </source>
</evidence>
<dbReference type="HAMAP" id="MF_00719">
    <property type="entry name" value="CobS"/>
    <property type="match status" value="1"/>
</dbReference>
<evidence type="ECO:0000256" key="15">
    <source>
        <dbReference type="ARBA" id="ARBA00032605"/>
    </source>
</evidence>
<dbReference type="UniPathway" id="UPA00148">
    <property type="reaction ID" value="UER00238"/>
</dbReference>
<evidence type="ECO:0000256" key="13">
    <source>
        <dbReference type="ARBA" id="ARBA00023136"/>
    </source>
</evidence>
<evidence type="ECO:0000256" key="12">
    <source>
        <dbReference type="ARBA" id="ARBA00022989"/>
    </source>
</evidence>
<gene>
    <name evidence="19" type="primary">cobS</name>
    <name evidence="20" type="ORF">B1756_03180</name>
</gene>
<comment type="catalytic activity">
    <reaction evidence="17 19">
        <text>alpha-ribazole + adenosylcob(III)inamide-GDP = adenosylcob(III)alamin + GMP + H(+)</text>
        <dbReference type="Rhea" id="RHEA:16049"/>
        <dbReference type="ChEBI" id="CHEBI:10329"/>
        <dbReference type="ChEBI" id="CHEBI:15378"/>
        <dbReference type="ChEBI" id="CHEBI:18408"/>
        <dbReference type="ChEBI" id="CHEBI:58115"/>
        <dbReference type="ChEBI" id="CHEBI:60487"/>
        <dbReference type="EC" id="2.7.8.26"/>
    </reaction>
</comment>
<dbReference type="Pfam" id="PF02654">
    <property type="entry name" value="CobS"/>
    <property type="match status" value="1"/>
</dbReference>
<evidence type="ECO:0000313" key="20">
    <source>
        <dbReference type="EMBL" id="ARS88853.1"/>
    </source>
</evidence>
<dbReference type="PANTHER" id="PTHR34148:SF1">
    <property type="entry name" value="ADENOSYLCOBINAMIDE-GDP RIBAZOLETRANSFERASE"/>
    <property type="match status" value="1"/>
</dbReference>
<keyword evidence="10 19" id="KW-0812">Transmembrane</keyword>
<protein>
    <recommendedName>
        <fullName evidence="6 19">Adenosylcobinamide-GDP ribazoletransferase</fullName>
        <ecNumber evidence="5 19">2.7.8.26</ecNumber>
    </recommendedName>
    <alternativeName>
        <fullName evidence="16 19">Cobalamin synthase</fullName>
    </alternativeName>
    <alternativeName>
        <fullName evidence="15 19">Cobalamin-5'-phosphate synthase</fullName>
    </alternativeName>
</protein>
<dbReference type="InterPro" id="IPR003805">
    <property type="entry name" value="CobS"/>
</dbReference>
<feature type="transmembrane region" description="Helical" evidence="19">
    <location>
        <begin position="172"/>
        <end position="193"/>
    </location>
</feature>
<keyword evidence="21" id="KW-1185">Reference proteome</keyword>
<dbReference type="RefSeq" id="WP_086887239.1">
    <property type="nucleotide sequence ID" value="NZ_CP019893.1"/>
</dbReference>
<evidence type="ECO:0000256" key="19">
    <source>
        <dbReference type="HAMAP-Rule" id="MF_00719"/>
    </source>
</evidence>
<feature type="transmembrane region" description="Helical" evidence="19">
    <location>
        <begin position="139"/>
        <end position="160"/>
    </location>
</feature>
<evidence type="ECO:0000256" key="16">
    <source>
        <dbReference type="ARBA" id="ARBA00032853"/>
    </source>
</evidence>
<evidence type="ECO:0000256" key="17">
    <source>
        <dbReference type="ARBA" id="ARBA00048623"/>
    </source>
</evidence>
<evidence type="ECO:0000256" key="10">
    <source>
        <dbReference type="ARBA" id="ARBA00022692"/>
    </source>
</evidence>
<evidence type="ECO:0000313" key="21">
    <source>
        <dbReference type="Proteomes" id="UP000250088"/>
    </source>
</evidence>
<dbReference type="KEGG" id="naj:B1756_03180"/>
<dbReference type="GO" id="GO:0009236">
    <property type="term" value="P:cobalamin biosynthetic process"/>
    <property type="evidence" value="ECO:0007669"/>
    <property type="project" value="UniProtKB-UniRule"/>
</dbReference>
<evidence type="ECO:0000256" key="7">
    <source>
        <dbReference type="ARBA" id="ARBA00022475"/>
    </source>
</evidence>
<evidence type="ECO:0000256" key="3">
    <source>
        <dbReference type="ARBA" id="ARBA00004663"/>
    </source>
</evidence>
<proteinExistence type="inferred from homology"/>
<comment type="catalytic activity">
    <reaction evidence="18 19">
        <text>alpha-ribazole 5'-phosphate + adenosylcob(III)inamide-GDP = adenosylcob(III)alamin 5'-phosphate + GMP + H(+)</text>
        <dbReference type="Rhea" id="RHEA:23560"/>
        <dbReference type="ChEBI" id="CHEBI:15378"/>
        <dbReference type="ChEBI" id="CHEBI:57918"/>
        <dbReference type="ChEBI" id="CHEBI:58115"/>
        <dbReference type="ChEBI" id="CHEBI:60487"/>
        <dbReference type="ChEBI" id="CHEBI:60493"/>
        <dbReference type="EC" id="2.7.8.26"/>
    </reaction>
</comment>
<sequence>MSRRFPRAVRGGVGFLTRLPVSFDERDWEALQRTPAAFPVVGYLAGVLVALPLLAAARVPDPTVGFAYVLAVYLVTGIHHVDGVADLGDAFVVHGDANRRREVLKDTTTGVGAVLAVGLVLVGLGLAGLGLAALPVATAVGVVIAAEVGSRVGMAAMACFGRASHEGMGSRFTEAATPAAFVAPAALAVPAAVLTWPHGAAAVALVAGLAGAGLPWLWATRNLGGINGDVFGAATEVGRVVGVHAGVIVWTLS</sequence>
<dbReference type="GO" id="GO:0005886">
    <property type="term" value="C:plasma membrane"/>
    <property type="evidence" value="ECO:0007669"/>
    <property type="project" value="UniProtKB-SubCell"/>
</dbReference>
<feature type="transmembrane region" description="Helical" evidence="19">
    <location>
        <begin position="63"/>
        <end position="81"/>
    </location>
</feature>
<evidence type="ECO:0000256" key="1">
    <source>
        <dbReference type="ARBA" id="ARBA00001946"/>
    </source>
</evidence>
<keyword evidence="11 19" id="KW-0460">Magnesium</keyword>
<dbReference type="EMBL" id="CP019893">
    <property type="protein sequence ID" value="ARS88853.1"/>
    <property type="molecule type" value="Genomic_DNA"/>
</dbReference>
<evidence type="ECO:0000256" key="4">
    <source>
        <dbReference type="ARBA" id="ARBA00010561"/>
    </source>
</evidence>
<keyword evidence="13 19" id="KW-0472">Membrane</keyword>
<evidence type="ECO:0000256" key="8">
    <source>
        <dbReference type="ARBA" id="ARBA00022573"/>
    </source>
</evidence>
<dbReference type="PANTHER" id="PTHR34148">
    <property type="entry name" value="ADENOSYLCOBINAMIDE-GDP RIBAZOLETRANSFERASE"/>
    <property type="match status" value="1"/>
</dbReference>
<dbReference type="OrthoDB" id="11748at2157"/>
<dbReference type="GO" id="GO:0051073">
    <property type="term" value="F:adenosylcobinamide-GDP ribazoletransferase activity"/>
    <property type="evidence" value="ECO:0007669"/>
    <property type="project" value="UniProtKB-UniRule"/>
</dbReference>
<keyword evidence="12 19" id="KW-1133">Transmembrane helix</keyword>
<feature type="transmembrane region" description="Helical" evidence="19">
    <location>
        <begin position="36"/>
        <end position="57"/>
    </location>
</feature>
<name>A0A2Z2HQD0_9EURY</name>
<comment type="similarity">
    <text evidence="4 19">Belongs to the CobS family.</text>
</comment>
<dbReference type="EC" id="2.7.8.26" evidence="5 19"/>
<feature type="transmembrane region" description="Helical" evidence="19">
    <location>
        <begin position="109"/>
        <end position="133"/>
    </location>
</feature>
<keyword evidence="7 19" id="KW-1003">Cell membrane</keyword>
<dbReference type="AlphaFoldDB" id="A0A2Z2HQD0"/>
<evidence type="ECO:0000256" key="2">
    <source>
        <dbReference type="ARBA" id="ARBA00004651"/>
    </source>
</evidence>